<keyword evidence="9" id="KW-0175">Coiled coil</keyword>
<evidence type="ECO:0000256" key="3">
    <source>
        <dbReference type="ARBA" id="ARBA00022553"/>
    </source>
</evidence>
<keyword evidence="6" id="KW-0418">Kinase</keyword>
<feature type="region of interest" description="Disordered" evidence="10">
    <location>
        <begin position="500"/>
        <end position="565"/>
    </location>
</feature>
<evidence type="ECO:0000313" key="12">
    <source>
        <dbReference type="EMBL" id="PNU19844.1"/>
    </source>
</evidence>
<sequence>MLLDVTLESASLLMVAFMAYKILQINANPTFRGQPGLASVMTGTILIGLALLLDVSDSFPALNVLLVAGDTPGEAFLEKTAYLCGYFFLAWGFWKWLPILQERQHLRGELSEQNKILFQTRQSLQIQENLSEAITASIDDAIFMISRRGEISFCNPAATRLFTHDDGTAQPLSFNSVFSPSGKDRKATEGFRALRDDSSGGTWKTVEAVARKPGGEDFPVELSTSVVGFSDDWNRLCVARDISARKRLEAENNELLRQLRHGQKMEALGLLAGGIAHDFNNILSAILGYSEVALTCIQDNPTAKKSIEEVLKAGERAADLIKRIATFSNNQETELTPMSLSPVLKETVELLREVIPATITIEEHIDEDEKIIHGSSTQIHQVLMNLCINAGHAMPEGGTLSIEITPVEVSRNHLPKGSSFPTGQYMRLQVRDTGHGIEEDILDRIFDPYFTTKTIGKGSGLGLSIVHGIVKDHHGWITVDSQVGVGTTFQIFLPTLETSIRKQPPKSPPDKTTFATDYPRPEDPPEPPAETPHLCGRRASPGRWQSPGQPDGRRAATAARPYRAR</sequence>
<dbReference type="InterPro" id="IPR005467">
    <property type="entry name" value="His_kinase_dom"/>
</dbReference>
<name>A0A2K2H963_9BACT</name>
<evidence type="ECO:0000313" key="13">
    <source>
        <dbReference type="Proteomes" id="UP000236340"/>
    </source>
</evidence>
<gene>
    <name evidence="12" type="ORF">C2E25_10450</name>
</gene>
<evidence type="ECO:0000256" key="1">
    <source>
        <dbReference type="ARBA" id="ARBA00000085"/>
    </source>
</evidence>
<evidence type="ECO:0000259" key="11">
    <source>
        <dbReference type="PROSITE" id="PS50109"/>
    </source>
</evidence>
<evidence type="ECO:0000256" key="4">
    <source>
        <dbReference type="ARBA" id="ARBA00022679"/>
    </source>
</evidence>
<keyword evidence="7" id="KW-0067">ATP-binding</keyword>
<dbReference type="Gene3D" id="3.30.565.10">
    <property type="entry name" value="Histidine kinase-like ATPase, C-terminal domain"/>
    <property type="match status" value="1"/>
</dbReference>
<organism evidence="12 13">
    <name type="scientific">Geothermobacter hydrogeniphilus</name>
    <dbReference type="NCBI Taxonomy" id="1969733"/>
    <lineage>
        <taxon>Bacteria</taxon>
        <taxon>Pseudomonadati</taxon>
        <taxon>Thermodesulfobacteriota</taxon>
        <taxon>Desulfuromonadia</taxon>
        <taxon>Desulfuromonadales</taxon>
        <taxon>Geothermobacteraceae</taxon>
        <taxon>Geothermobacter</taxon>
    </lineage>
</organism>
<comment type="catalytic activity">
    <reaction evidence="1">
        <text>ATP + protein L-histidine = ADP + protein N-phospho-L-histidine.</text>
        <dbReference type="EC" id="2.7.13.3"/>
    </reaction>
</comment>
<proteinExistence type="predicted"/>
<dbReference type="NCBIfam" id="TIGR00229">
    <property type="entry name" value="sensory_box"/>
    <property type="match status" value="1"/>
</dbReference>
<dbReference type="EMBL" id="PPFX01000022">
    <property type="protein sequence ID" value="PNU19844.1"/>
    <property type="molecule type" value="Genomic_DNA"/>
</dbReference>
<feature type="coiled-coil region" evidence="9">
    <location>
        <begin position="238"/>
        <end position="265"/>
    </location>
</feature>
<dbReference type="CDD" id="cd00130">
    <property type="entry name" value="PAS"/>
    <property type="match status" value="1"/>
</dbReference>
<dbReference type="Pfam" id="PF00512">
    <property type="entry name" value="HisKA"/>
    <property type="match status" value="1"/>
</dbReference>
<dbReference type="GO" id="GO:0005524">
    <property type="term" value="F:ATP binding"/>
    <property type="evidence" value="ECO:0007669"/>
    <property type="project" value="UniProtKB-KW"/>
</dbReference>
<dbReference type="GO" id="GO:0000155">
    <property type="term" value="F:phosphorelay sensor kinase activity"/>
    <property type="evidence" value="ECO:0007669"/>
    <property type="project" value="InterPro"/>
</dbReference>
<dbReference type="Pfam" id="PF02518">
    <property type="entry name" value="HATPase_c"/>
    <property type="match status" value="1"/>
</dbReference>
<dbReference type="PANTHER" id="PTHR43065:SF42">
    <property type="entry name" value="TWO-COMPONENT SENSOR PPRA"/>
    <property type="match status" value="1"/>
</dbReference>
<evidence type="ECO:0000256" key="10">
    <source>
        <dbReference type="SAM" id="MobiDB-lite"/>
    </source>
</evidence>
<dbReference type="Pfam" id="PF00989">
    <property type="entry name" value="PAS"/>
    <property type="match status" value="1"/>
</dbReference>
<dbReference type="SMART" id="SM00387">
    <property type="entry name" value="HATPase_c"/>
    <property type="match status" value="1"/>
</dbReference>
<dbReference type="Gene3D" id="3.30.450.20">
    <property type="entry name" value="PAS domain"/>
    <property type="match status" value="1"/>
</dbReference>
<keyword evidence="8" id="KW-0902">Two-component regulatory system</keyword>
<feature type="compositionally biased region" description="Low complexity" evidence="10">
    <location>
        <begin position="555"/>
        <end position="565"/>
    </location>
</feature>
<dbReference type="SUPFAM" id="SSF55874">
    <property type="entry name" value="ATPase domain of HSP90 chaperone/DNA topoisomerase II/histidine kinase"/>
    <property type="match status" value="1"/>
</dbReference>
<dbReference type="InterPro" id="IPR036890">
    <property type="entry name" value="HATPase_C_sf"/>
</dbReference>
<evidence type="ECO:0000256" key="2">
    <source>
        <dbReference type="ARBA" id="ARBA00012438"/>
    </source>
</evidence>
<keyword evidence="3" id="KW-0597">Phosphoprotein</keyword>
<dbReference type="InterPro" id="IPR035965">
    <property type="entry name" value="PAS-like_dom_sf"/>
</dbReference>
<dbReference type="PRINTS" id="PR00344">
    <property type="entry name" value="BCTRLSENSOR"/>
</dbReference>
<dbReference type="InterPro" id="IPR003661">
    <property type="entry name" value="HisK_dim/P_dom"/>
</dbReference>
<evidence type="ECO:0000256" key="6">
    <source>
        <dbReference type="ARBA" id="ARBA00022777"/>
    </source>
</evidence>
<keyword evidence="4" id="KW-0808">Transferase</keyword>
<dbReference type="Gene3D" id="1.10.287.130">
    <property type="match status" value="1"/>
</dbReference>
<evidence type="ECO:0000256" key="7">
    <source>
        <dbReference type="ARBA" id="ARBA00022840"/>
    </source>
</evidence>
<dbReference type="InterPro" id="IPR004358">
    <property type="entry name" value="Sig_transdc_His_kin-like_C"/>
</dbReference>
<dbReference type="InterPro" id="IPR013767">
    <property type="entry name" value="PAS_fold"/>
</dbReference>
<dbReference type="Proteomes" id="UP000236340">
    <property type="component" value="Unassembled WGS sequence"/>
</dbReference>
<dbReference type="PROSITE" id="PS50109">
    <property type="entry name" value="HIS_KIN"/>
    <property type="match status" value="1"/>
</dbReference>
<dbReference type="InterPro" id="IPR000014">
    <property type="entry name" value="PAS"/>
</dbReference>
<dbReference type="SUPFAM" id="SSF55785">
    <property type="entry name" value="PYP-like sensor domain (PAS domain)"/>
    <property type="match status" value="1"/>
</dbReference>
<evidence type="ECO:0000256" key="9">
    <source>
        <dbReference type="SAM" id="Coils"/>
    </source>
</evidence>
<comment type="caution">
    <text evidence="12">The sequence shown here is derived from an EMBL/GenBank/DDBJ whole genome shotgun (WGS) entry which is preliminary data.</text>
</comment>
<dbReference type="CDD" id="cd00082">
    <property type="entry name" value="HisKA"/>
    <property type="match status" value="1"/>
</dbReference>
<dbReference type="PANTHER" id="PTHR43065">
    <property type="entry name" value="SENSOR HISTIDINE KINASE"/>
    <property type="match status" value="1"/>
</dbReference>
<dbReference type="GO" id="GO:0006355">
    <property type="term" value="P:regulation of DNA-templated transcription"/>
    <property type="evidence" value="ECO:0007669"/>
    <property type="project" value="InterPro"/>
</dbReference>
<reference evidence="12 13" key="1">
    <citation type="journal article" date="2018" name="Genome Announc.">
        <title>Genome Sequence of Geothermobacter sp. HR-1 Iron Reducer from the Loihi Seamount.</title>
        <authorList>
            <person name="Smith H."/>
            <person name="Abuyen K."/>
            <person name="Tremblay J."/>
            <person name="Savalia P."/>
            <person name="Perez-Rodriguez I."/>
            <person name="Emerson D."/>
            <person name="Tully B."/>
            <person name="Amend J."/>
        </authorList>
    </citation>
    <scope>NUCLEOTIDE SEQUENCE [LARGE SCALE GENOMIC DNA]</scope>
    <source>
        <strain evidence="12 13">HR-1</strain>
    </source>
</reference>
<dbReference type="SUPFAM" id="SSF47384">
    <property type="entry name" value="Homodimeric domain of signal transducing histidine kinase"/>
    <property type="match status" value="1"/>
</dbReference>
<dbReference type="InterPro" id="IPR003594">
    <property type="entry name" value="HATPase_dom"/>
</dbReference>
<evidence type="ECO:0000256" key="8">
    <source>
        <dbReference type="ARBA" id="ARBA00023012"/>
    </source>
</evidence>
<accession>A0A2K2H963</accession>
<dbReference type="SMART" id="SM00388">
    <property type="entry name" value="HisKA"/>
    <property type="match status" value="1"/>
</dbReference>
<evidence type="ECO:0000256" key="5">
    <source>
        <dbReference type="ARBA" id="ARBA00022741"/>
    </source>
</evidence>
<keyword evidence="5" id="KW-0547">Nucleotide-binding</keyword>
<dbReference type="EC" id="2.7.13.3" evidence="2"/>
<protein>
    <recommendedName>
        <fullName evidence="2">histidine kinase</fullName>
        <ecNumber evidence="2">2.7.13.3</ecNumber>
    </recommendedName>
</protein>
<dbReference type="InterPro" id="IPR036097">
    <property type="entry name" value="HisK_dim/P_sf"/>
</dbReference>
<feature type="domain" description="Histidine kinase" evidence="11">
    <location>
        <begin position="274"/>
        <end position="497"/>
    </location>
</feature>
<dbReference type="AlphaFoldDB" id="A0A2K2H963"/>